<dbReference type="Gene3D" id="1.20.1600.10">
    <property type="entry name" value="Outer membrane efflux proteins (OEP)"/>
    <property type="match status" value="1"/>
</dbReference>
<gene>
    <name evidence="10" type="primary">oprM_3</name>
    <name evidence="10" type="ORF">NCTC10392_02260</name>
</gene>
<dbReference type="InterPro" id="IPR003423">
    <property type="entry name" value="OMP_efflux"/>
</dbReference>
<comment type="subcellular location">
    <subcellularLocation>
        <location evidence="8">Cell outer membrane</location>
        <topology evidence="8">Lipid-anchor</topology>
    </subcellularLocation>
</comment>
<reference evidence="10 11" key="1">
    <citation type="submission" date="2018-06" db="EMBL/GenBank/DDBJ databases">
        <authorList>
            <consortium name="Pathogen Informatics"/>
            <person name="Doyle S."/>
        </authorList>
    </citation>
    <scope>NUCLEOTIDE SEQUENCE [LARGE SCALE GENOMIC DNA]</scope>
    <source>
        <strain evidence="10 11">NCTC10392</strain>
    </source>
</reference>
<dbReference type="AlphaFoldDB" id="A0A379IDG3"/>
<dbReference type="RefSeq" id="WP_051902958.1">
    <property type="nucleotide sequence ID" value="NZ_CP008896.1"/>
</dbReference>
<keyword evidence="7 8" id="KW-0449">Lipoprotein</keyword>
<evidence type="ECO:0000256" key="1">
    <source>
        <dbReference type="ARBA" id="ARBA00007613"/>
    </source>
</evidence>
<organism evidence="10 11">
    <name type="scientific">Pseudomonas fluorescens</name>
    <dbReference type="NCBI Taxonomy" id="294"/>
    <lineage>
        <taxon>Bacteria</taxon>
        <taxon>Pseudomonadati</taxon>
        <taxon>Pseudomonadota</taxon>
        <taxon>Gammaproteobacteria</taxon>
        <taxon>Pseudomonadales</taxon>
        <taxon>Pseudomonadaceae</taxon>
        <taxon>Pseudomonas</taxon>
    </lineage>
</organism>
<evidence type="ECO:0000256" key="5">
    <source>
        <dbReference type="ARBA" id="ARBA00023139"/>
    </source>
</evidence>
<evidence type="ECO:0000256" key="9">
    <source>
        <dbReference type="SAM" id="Coils"/>
    </source>
</evidence>
<dbReference type="PANTHER" id="PTHR30203">
    <property type="entry name" value="OUTER MEMBRANE CATION EFFLUX PROTEIN"/>
    <property type="match status" value="1"/>
</dbReference>
<dbReference type="InterPro" id="IPR010131">
    <property type="entry name" value="MdtP/NodT-like"/>
</dbReference>
<keyword evidence="9" id="KW-0175">Coiled coil</keyword>
<evidence type="ECO:0000256" key="2">
    <source>
        <dbReference type="ARBA" id="ARBA00022452"/>
    </source>
</evidence>
<evidence type="ECO:0000313" key="10">
    <source>
        <dbReference type="EMBL" id="SUD30343.1"/>
    </source>
</evidence>
<dbReference type="NCBIfam" id="TIGR01845">
    <property type="entry name" value="outer_NodT"/>
    <property type="match status" value="1"/>
</dbReference>
<keyword evidence="4 8" id="KW-0472">Membrane</keyword>
<keyword evidence="3 8" id="KW-0812">Transmembrane</keyword>
<keyword evidence="8" id="KW-0732">Signal</keyword>
<dbReference type="EMBL" id="UGUS01000002">
    <property type="protein sequence ID" value="SUD30343.1"/>
    <property type="molecule type" value="Genomic_DNA"/>
</dbReference>
<keyword evidence="5 8" id="KW-0564">Palmitate</keyword>
<evidence type="ECO:0000256" key="7">
    <source>
        <dbReference type="ARBA" id="ARBA00023288"/>
    </source>
</evidence>
<sequence length="492" mass="53604">MPSLVVHPPTSTRSPAALALLLLGALAGCSGLPDEPAAPLTVPAAPQLSRGAATQALPERWWQLYRDPQLDLWVEQALNHNKDLEAAAAHVDALLARLEQVDRERRPSTLLTDGVGYGRRRDDQTLAQATGERADAEWSHTPGFSLSYTLDLWGEVRYRLAAARANADAARALEDEWRVTVAAQTTRAYGQACVYAFSHQVQRHWVQVLQRSVDVTRKLQQAGAATALDLARLNGLLEETRAPLPMLAARHQAALYELAVLSGVPPLEVARQTCSQRLQLQVPLPVGDGWALVQRRADIRRAERQLQAATLVIGVARAELYPRVTFGAGLESSASSLGTLGDSEALVYSVGPLLSWRFPNRGVALAQVGQRRAQAREAQAHFDGTVLGALKQVEQALALYQGEQQRRQALQAALDNSQQAFELATRRYRAGALDALQLLDSERSLANLEATLARADLRLINRQVDLFQALGGGWQRDDQPQPLPLAALGAQP</sequence>
<name>A0A379IDG3_PSEFL</name>
<evidence type="ECO:0000256" key="6">
    <source>
        <dbReference type="ARBA" id="ARBA00023237"/>
    </source>
</evidence>
<protein>
    <submittedName>
        <fullName evidence="10">NodT family efflux transporter outer membrane lipoprotein</fullName>
    </submittedName>
</protein>
<dbReference type="GO" id="GO:0009279">
    <property type="term" value="C:cell outer membrane"/>
    <property type="evidence" value="ECO:0007669"/>
    <property type="project" value="UniProtKB-SubCell"/>
</dbReference>
<dbReference type="SUPFAM" id="SSF56954">
    <property type="entry name" value="Outer membrane efflux proteins (OEP)"/>
    <property type="match status" value="1"/>
</dbReference>
<evidence type="ECO:0000313" key="11">
    <source>
        <dbReference type="Proteomes" id="UP000255125"/>
    </source>
</evidence>
<dbReference type="Proteomes" id="UP000255125">
    <property type="component" value="Unassembled WGS sequence"/>
</dbReference>
<evidence type="ECO:0000256" key="4">
    <source>
        <dbReference type="ARBA" id="ARBA00023136"/>
    </source>
</evidence>
<evidence type="ECO:0000256" key="8">
    <source>
        <dbReference type="RuleBase" id="RU362097"/>
    </source>
</evidence>
<dbReference type="Gene3D" id="2.20.200.10">
    <property type="entry name" value="Outer membrane efflux proteins (OEP)"/>
    <property type="match status" value="1"/>
</dbReference>
<keyword evidence="6" id="KW-0998">Cell outer membrane</keyword>
<dbReference type="Pfam" id="PF02321">
    <property type="entry name" value="OEP"/>
    <property type="match status" value="2"/>
</dbReference>
<keyword evidence="2 8" id="KW-1134">Transmembrane beta strand</keyword>
<feature type="coiled-coil region" evidence="9">
    <location>
        <begin position="393"/>
        <end position="458"/>
    </location>
</feature>
<dbReference type="PANTHER" id="PTHR30203:SF21">
    <property type="entry name" value="OUTER MEMBRANE COMPONENT OF MULTIDRUG EFFLUX PUMP-RELATED"/>
    <property type="match status" value="1"/>
</dbReference>
<dbReference type="OrthoDB" id="9770517at2"/>
<comment type="similarity">
    <text evidence="1 8">Belongs to the outer membrane factor (OMF) (TC 1.B.17) family.</text>
</comment>
<proteinExistence type="inferred from homology"/>
<evidence type="ECO:0000256" key="3">
    <source>
        <dbReference type="ARBA" id="ARBA00022692"/>
    </source>
</evidence>
<feature type="chain" id="PRO_5016478493" evidence="8">
    <location>
        <begin position="28"/>
        <end position="492"/>
    </location>
</feature>
<feature type="signal peptide" evidence="8">
    <location>
        <begin position="1"/>
        <end position="27"/>
    </location>
</feature>
<dbReference type="GO" id="GO:0015562">
    <property type="term" value="F:efflux transmembrane transporter activity"/>
    <property type="evidence" value="ECO:0007669"/>
    <property type="project" value="InterPro"/>
</dbReference>
<accession>A0A379IDG3</accession>